<accession>A0A653BNC4</accession>
<organism evidence="1 2">
    <name type="scientific">Callosobruchus maculatus</name>
    <name type="common">Southern cowpea weevil</name>
    <name type="synonym">Pulse bruchid</name>
    <dbReference type="NCBI Taxonomy" id="64391"/>
    <lineage>
        <taxon>Eukaryota</taxon>
        <taxon>Metazoa</taxon>
        <taxon>Ecdysozoa</taxon>
        <taxon>Arthropoda</taxon>
        <taxon>Hexapoda</taxon>
        <taxon>Insecta</taxon>
        <taxon>Pterygota</taxon>
        <taxon>Neoptera</taxon>
        <taxon>Endopterygota</taxon>
        <taxon>Coleoptera</taxon>
        <taxon>Polyphaga</taxon>
        <taxon>Cucujiformia</taxon>
        <taxon>Chrysomeloidea</taxon>
        <taxon>Chrysomelidae</taxon>
        <taxon>Bruchinae</taxon>
        <taxon>Bruchini</taxon>
        <taxon>Callosobruchus</taxon>
    </lineage>
</organism>
<sequence>MSAHKLFLHLTSYSYVRCFQIAYNKCPMTFFYYATVSVRKSGWCSCQTTLTCIKVSQLFSDDFLDTILHLM</sequence>
<gene>
    <name evidence="1" type="ORF">CALMAC_LOCUS2450</name>
</gene>
<keyword evidence="2" id="KW-1185">Reference proteome</keyword>
<dbReference type="AlphaFoldDB" id="A0A653BNC4"/>
<dbReference type="EMBL" id="CAACVG010002974">
    <property type="protein sequence ID" value="VEN37087.1"/>
    <property type="molecule type" value="Genomic_DNA"/>
</dbReference>
<proteinExistence type="predicted"/>
<evidence type="ECO:0000313" key="2">
    <source>
        <dbReference type="Proteomes" id="UP000410492"/>
    </source>
</evidence>
<evidence type="ECO:0000313" key="1">
    <source>
        <dbReference type="EMBL" id="VEN37087.1"/>
    </source>
</evidence>
<reference evidence="1 2" key="1">
    <citation type="submission" date="2019-01" db="EMBL/GenBank/DDBJ databases">
        <authorList>
            <person name="Sayadi A."/>
        </authorList>
    </citation>
    <scope>NUCLEOTIDE SEQUENCE [LARGE SCALE GENOMIC DNA]</scope>
</reference>
<dbReference type="Proteomes" id="UP000410492">
    <property type="component" value="Unassembled WGS sequence"/>
</dbReference>
<name>A0A653BNC4_CALMS</name>
<protein>
    <submittedName>
        <fullName evidence="1">Uncharacterized protein</fullName>
    </submittedName>
</protein>